<evidence type="ECO:0000313" key="1">
    <source>
        <dbReference type="EMBL" id="KAJ7524877.1"/>
    </source>
</evidence>
<accession>A0ACC2B537</accession>
<gene>
    <name evidence="1" type="ORF">O6H91_17G025700</name>
</gene>
<comment type="caution">
    <text evidence="1">The sequence shown here is derived from an EMBL/GenBank/DDBJ whole genome shotgun (WGS) entry which is preliminary data.</text>
</comment>
<protein>
    <submittedName>
        <fullName evidence="1">Uncharacterized protein</fullName>
    </submittedName>
</protein>
<dbReference type="Proteomes" id="UP001162992">
    <property type="component" value="Chromosome 17"/>
</dbReference>
<proteinExistence type="predicted"/>
<evidence type="ECO:0000313" key="2">
    <source>
        <dbReference type="Proteomes" id="UP001162992"/>
    </source>
</evidence>
<keyword evidence="2" id="KW-1185">Reference proteome</keyword>
<sequence length="681" mass="75730">MSLDSIDFRTRSLSCSMSSCTSQCSSPKIEPMLDDHSSGKSEDLSSGRVKLMCSYGGRILPRPHDNELRYVGGETHILVVSRNILFIDLMSKFTRLYGSSVVPKYQLPNEDLDVLVSIVSDEDLDIMMEEFDRLYSKDTSSKIRIFLYPPKQQTLLEPFEDSRNSEERFLDAVNGLSFLSKRHMNAFMPSQDLDFLFGLDAHALAKQSGNSTGPPLKSFISRSTSPALQSSVSDKESTIPLHSIAYSQGSASVSQQQTMSEIMLSDASVTEKPVISASIIPTLSEYSSPDNNQPGTRMYVPLFEVSRDQLPKGMVLRQYSVEDSFQSSLDSPVYRNHAGIADDLSDLSDLSLEEQIDLTSIAYAYSKELKRFSGKEGIVSGLPKNLRDNVEVPNEVFDGSQIFSSLRGHPFSNERLNLLDPNADLIVDQQHNGMEIVQGVIDHQNGGMSALAEYWTSENHGKTIIMQRRASDPVLSSNHHQQNMYSHKFPSNGTSGTGYWQADDDQQQYHVYSHNFPSNGTSGTGYWKADDDQQQYHDGAGSLPRNLVFLPRPVSTQLPAAPSSMYRVASAPNVMKAAGDALPPRYVAAPHAAQSLRHYDQRLPSPEHVPATTRSSSHAAHRSPSRFRDLSPSGFHEQPTSVRHQNSYHDYSVDATPHMQPIFSKIHHSQKPSKEHSYQGA</sequence>
<reference evidence="2" key="1">
    <citation type="journal article" date="2024" name="Proc. Natl. Acad. Sci. U.S.A.">
        <title>Extraordinary preservation of gene collinearity over three hundred million years revealed in homosporous lycophytes.</title>
        <authorList>
            <person name="Li C."/>
            <person name="Wickell D."/>
            <person name="Kuo L.Y."/>
            <person name="Chen X."/>
            <person name="Nie B."/>
            <person name="Liao X."/>
            <person name="Peng D."/>
            <person name="Ji J."/>
            <person name="Jenkins J."/>
            <person name="Williams M."/>
            <person name="Shu S."/>
            <person name="Plott C."/>
            <person name="Barry K."/>
            <person name="Rajasekar S."/>
            <person name="Grimwood J."/>
            <person name="Han X."/>
            <person name="Sun S."/>
            <person name="Hou Z."/>
            <person name="He W."/>
            <person name="Dai G."/>
            <person name="Sun C."/>
            <person name="Schmutz J."/>
            <person name="Leebens-Mack J.H."/>
            <person name="Li F.W."/>
            <person name="Wang L."/>
        </authorList>
    </citation>
    <scope>NUCLEOTIDE SEQUENCE [LARGE SCALE GENOMIC DNA]</scope>
    <source>
        <strain evidence="2">cv. PW_Plant_1</strain>
    </source>
</reference>
<dbReference type="EMBL" id="CM055108">
    <property type="protein sequence ID" value="KAJ7524877.1"/>
    <property type="molecule type" value="Genomic_DNA"/>
</dbReference>
<organism evidence="1 2">
    <name type="scientific">Diphasiastrum complanatum</name>
    <name type="common">Issler's clubmoss</name>
    <name type="synonym">Lycopodium complanatum</name>
    <dbReference type="NCBI Taxonomy" id="34168"/>
    <lineage>
        <taxon>Eukaryota</taxon>
        <taxon>Viridiplantae</taxon>
        <taxon>Streptophyta</taxon>
        <taxon>Embryophyta</taxon>
        <taxon>Tracheophyta</taxon>
        <taxon>Lycopodiopsida</taxon>
        <taxon>Lycopodiales</taxon>
        <taxon>Lycopodiaceae</taxon>
        <taxon>Lycopodioideae</taxon>
        <taxon>Diphasiastrum</taxon>
    </lineage>
</organism>
<name>A0ACC2B537_DIPCM</name>